<dbReference type="AlphaFoldDB" id="A0A2H9T6Z6"/>
<evidence type="ECO:0000313" key="1">
    <source>
        <dbReference type="EMBL" id="PJE79007.1"/>
    </source>
</evidence>
<comment type="caution">
    <text evidence="1">The sequence shown here is derived from an EMBL/GenBank/DDBJ whole genome shotgun (WGS) entry which is preliminary data.</text>
</comment>
<protein>
    <recommendedName>
        <fullName evidence="2">Reverse transcriptase zinc-binding domain-containing protein</fullName>
    </recommendedName>
</protein>
<accession>A0A2H9T6Z6</accession>
<name>A0A2H9T6Z6_9ZZZZ</name>
<sequence>MYHKKTPFYLSDLIPGRVSNSHRHNTRNSNNLLSINCRTQFYKTSFLNASIQLWNSLPVDTRENPSVSIIKGFLQKDKLIIPNYFNIGNRNLQILHTRLRLKCSNLKQHLYIRNLEESPLCSCGLVESTYHFLLSCDKYNIIRQNTLFQLDIILTEKTLLWGNDTYSIQKNDQIFLTLQNYIKLSKRFS</sequence>
<proteinExistence type="predicted"/>
<reference evidence="1" key="1">
    <citation type="journal article" date="2017" name="Appl. Environ. Microbiol.">
        <title>Molecular characterization of an Endozoicomonas-like organism causing infection in king scallop Pecten maximus L.</title>
        <authorList>
            <person name="Cano I."/>
            <person name="van Aerle R."/>
            <person name="Ross S."/>
            <person name="Verner-Jeffreys D.W."/>
            <person name="Paley R.K."/>
            <person name="Rimmer G."/>
            <person name="Ryder D."/>
            <person name="Hooper P."/>
            <person name="Stone D."/>
            <person name="Feist S.W."/>
        </authorList>
    </citation>
    <scope>NUCLEOTIDE SEQUENCE</scope>
</reference>
<organism evidence="1">
    <name type="scientific">invertebrate metagenome</name>
    <dbReference type="NCBI Taxonomy" id="1711999"/>
    <lineage>
        <taxon>unclassified sequences</taxon>
        <taxon>metagenomes</taxon>
        <taxon>organismal metagenomes</taxon>
    </lineage>
</organism>
<dbReference type="EMBL" id="NSIT01000106">
    <property type="protein sequence ID" value="PJE79007.1"/>
    <property type="molecule type" value="Genomic_DNA"/>
</dbReference>
<gene>
    <name evidence="1" type="ORF">CI610_02030</name>
</gene>
<evidence type="ECO:0008006" key="2">
    <source>
        <dbReference type="Google" id="ProtNLM"/>
    </source>
</evidence>